<accession>A0A5C7VZC4</accession>
<dbReference type="GO" id="GO:0016787">
    <property type="term" value="F:hydrolase activity"/>
    <property type="evidence" value="ECO:0007669"/>
    <property type="project" value="UniProtKB-KW"/>
</dbReference>
<dbReference type="CDD" id="cd18787">
    <property type="entry name" value="SF2_C_DEAD"/>
    <property type="match status" value="1"/>
</dbReference>
<keyword evidence="1" id="KW-0547">Nucleotide-binding</keyword>
<evidence type="ECO:0000313" key="7">
    <source>
        <dbReference type="EMBL" id="TXI30480.1"/>
    </source>
</evidence>
<dbReference type="InterPro" id="IPR050079">
    <property type="entry name" value="DEAD_box_RNA_helicase"/>
</dbReference>
<evidence type="ECO:0000256" key="1">
    <source>
        <dbReference type="ARBA" id="ARBA00022741"/>
    </source>
</evidence>
<feature type="domain" description="Helicase C-terminal" evidence="6">
    <location>
        <begin position="1"/>
        <end position="87"/>
    </location>
</feature>
<dbReference type="InterPro" id="IPR027417">
    <property type="entry name" value="P-loop_NTPase"/>
</dbReference>
<name>A0A5C7VZC4_AQUAC</name>
<evidence type="ECO:0000259" key="6">
    <source>
        <dbReference type="PROSITE" id="PS51194"/>
    </source>
</evidence>
<keyword evidence="4" id="KW-0067">ATP-binding</keyword>
<dbReference type="Pfam" id="PF00271">
    <property type="entry name" value="Helicase_C"/>
    <property type="match status" value="1"/>
</dbReference>
<dbReference type="PANTHER" id="PTHR47959:SF13">
    <property type="entry name" value="ATP-DEPENDENT RNA HELICASE RHLE"/>
    <property type="match status" value="1"/>
</dbReference>
<dbReference type="GO" id="GO:0005524">
    <property type="term" value="F:ATP binding"/>
    <property type="evidence" value="ECO:0007669"/>
    <property type="project" value="UniProtKB-KW"/>
</dbReference>
<keyword evidence="2" id="KW-0378">Hydrolase</keyword>
<sequence>VLAATDVAARGLDISELPRVVNLDLPIVAEDYVHRIGRTGRAGATGEAVSLVCADEVELLAAIETLIGQVIRRQDEPGFEPDHRVPVTAPGGAVLKKPKKPKVKLVPGAGKGKIHMGNWFEADDDKPKVKAVRAVPKFGEKPRPKKK</sequence>
<evidence type="ECO:0000256" key="3">
    <source>
        <dbReference type="ARBA" id="ARBA00022806"/>
    </source>
</evidence>
<proteinExistence type="inferred from homology"/>
<feature type="non-terminal residue" evidence="7">
    <location>
        <position position="1"/>
    </location>
</feature>
<evidence type="ECO:0000256" key="5">
    <source>
        <dbReference type="ARBA" id="ARBA00038437"/>
    </source>
</evidence>
<dbReference type="PANTHER" id="PTHR47959">
    <property type="entry name" value="ATP-DEPENDENT RNA HELICASE RHLE-RELATED"/>
    <property type="match status" value="1"/>
</dbReference>
<gene>
    <name evidence="7" type="ORF">E6Q69_13315</name>
</gene>
<dbReference type="SUPFAM" id="SSF52540">
    <property type="entry name" value="P-loop containing nucleoside triphosphate hydrolases"/>
    <property type="match status" value="1"/>
</dbReference>
<comment type="similarity">
    <text evidence="5">Belongs to the DEAD box helicase family.</text>
</comment>
<dbReference type="PROSITE" id="PS51194">
    <property type="entry name" value="HELICASE_CTER"/>
    <property type="match status" value="1"/>
</dbReference>
<evidence type="ECO:0000256" key="4">
    <source>
        <dbReference type="ARBA" id="ARBA00022840"/>
    </source>
</evidence>
<keyword evidence="3 7" id="KW-0347">Helicase</keyword>
<dbReference type="InterPro" id="IPR001650">
    <property type="entry name" value="Helicase_C-like"/>
</dbReference>
<dbReference type="EMBL" id="SSFO01000224">
    <property type="protein sequence ID" value="TXI30480.1"/>
    <property type="molecule type" value="Genomic_DNA"/>
</dbReference>
<comment type="caution">
    <text evidence="7">The sequence shown here is derived from an EMBL/GenBank/DDBJ whole genome shotgun (WGS) entry which is preliminary data.</text>
</comment>
<organism evidence="7 8">
    <name type="scientific">Aquipseudomonas alcaligenes</name>
    <name type="common">Pseudomonas alcaligenes</name>
    <dbReference type="NCBI Taxonomy" id="43263"/>
    <lineage>
        <taxon>Bacteria</taxon>
        <taxon>Pseudomonadati</taxon>
        <taxon>Pseudomonadota</taxon>
        <taxon>Gammaproteobacteria</taxon>
        <taxon>Pseudomonadales</taxon>
        <taxon>Pseudomonadaceae</taxon>
        <taxon>Aquipseudomonas</taxon>
    </lineage>
</organism>
<reference evidence="7 8" key="1">
    <citation type="submission" date="2018-09" db="EMBL/GenBank/DDBJ databases">
        <title>Metagenome Assembled Genomes from an Advanced Water Purification Facility.</title>
        <authorList>
            <person name="Stamps B.W."/>
            <person name="Spear J.R."/>
        </authorList>
    </citation>
    <scope>NUCLEOTIDE SEQUENCE [LARGE SCALE GENOMIC DNA]</scope>
    <source>
        <strain evidence="7">Bin_52_1</strain>
    </source>
</reference>
<protein>
    <submittedName>
        <fullName evidence="7">ATP-dependent helicase</fullName>
    </submittedName>
</protein>
<dbReference type="Proteomes" id="UP000321110">
    <property type="component" value="Unassembled WGS sequence"/>
</dbReference>
<dbReference type="Gene3D" id="3.40.50.300">
    <property type="entry name" value="P-loop containing nucleotide triphosphate hydrolases"/>
    <property type="match status" value="1"/>
</dbReference>
<dbReference type="GO" id="GO:0003724">
    <property type="term" value="F:RNA helicase activity"/>
    <property type="evidence" value="ECO:0007669"/>
    <property type="project" value="TreeGrafter"/>
</dbReference>
<evidence type="ECO:0000256" key="2">
    <source>
        <dbReference type="ARBA" id="ARBA00022801"/>
    </source>
</evidence>
<dbReference type="GO" id="GO:0005829">
    <property type="term" value="C:cytosol"/>
    <property type="evidence" value="ECO:0007669"/>
    <property type="project" value="TreeGrafter"/>
</dbReference>
<dbReference type="AlphaFoldDB" id="A0A5C7VZC4"/>
<evidence type="ECO:0000313" key="8">
    <source>
        <dbReference type="Proteomes" id="UP000321110"/>
    </source>
</evidence>